<dbReference type="Proteomes" id="UP000274756">
    <property type="component" value="Unassembled WGS sequence"/>
</dbReference>
<dbReference type="PANTHER" id="PTHR15382">
    <property type="entry name" value="CTG4A-RELATED"/>
    <property type="match status" value="1"/>
</dbReference>
<evidence type="ECO:0000313" key="14">
    <source>
        <dbReference type="WBParaSite" id="DME_0000864901-mRNA-1"/>
    </source>
</evidence>
<evidence type="ECO:0000313" key="11">
    <source>
        <dbReference type="EMBL" id="VDN52591.1"/>
    </source>
</evidence>
<comment type="function">
    <text evidence="9">Component of the Mediator complex, a coactivator involved in the regulated transcription of nearly all RNA polymerase II-dependent genes. Mediator functions as a bridge to convey information from gene-specific regulatory proteins to the basal RNA polymerase II transcription machinery. Mediator is recruited to promoters by direct interactions with regulatory proteins and serves as a scaffold for the assembly of a functional preinitiation complex with RNA polymerase II and the general transcription factors.</text>
</comment>
<gene>
    <name evidence="11" type="ORF">DME_LOCUS2564</name>
</gene>
<comment type="subunit">
    <text evidence="9">Component of the Mediator complex.</text>
</comment>
<evidence type="ECO:0000256" key="4">
    <source>
        <dbReference type="ARBA" id="ARBA00022729"/>
    </source>
</evidence>
<evidence type="ECO:0000256" key="7">
    <source>
        <dbReference type="ARBA" id="ARBA00023163"/>
    </source>
</evidence>
<dbReference type="GO" id="GO:0003712">
    <property type="term" value="F:transcription coregulator activity"/>
    <property type="evidence" value="ECO:0007669"/>
    <property type="project" value="InterPro"/>
</dbReference>
<reference evidence="14" key="1">
    <citation type="submission" date="2017-02" db="UniProtKB">
        <authorList>
            <consortium name="WormBaseParasite"/>
        </authorList>
    </citation>
    <scope>IDENTIFICATION</scope>
</reference>
<dbReference type="WBParaSite" id="DME_0000864901-mRNA-1">
    <property type="protein sequence ID" value="DME_0000864901-mRNA-1"/>
    <property type="gene ID" value="DME_0000864901"/>
</dbReference>
<keyword evidence="13" id="KW-1185">Reference proteome</keyword>
<keyword evidence="4" id="KW-0732">Signal</keyword>
<dbReference type="AlphaFoldDB" id="A0A0N4ULH4"/>
<evidence type="ECO:0000313" key="12">
    <source>
        <dbReference type="Proteomes" id="UP000038040"/>
    </source>
</evidence>
<dbReference type="OrthoDB" id="10257739at2759"/>
<protein>
    <recommendedName>
        <fullName evidence="9">Mediator of RNA polymerase II transcription subunit 31</fullName>
    </recommendedName>
</protein>
<proteinExistence type="inferred from homology"/>
<accession>A0A0N4ULH4</accession>
<evidence type="ECO:0000313" key="13">
    <source>
        <dbReference type="Proteomes" id="UP000274756"/>
    </source>
</evidence>
<evidence type="ECO:0000256" key="3">
    <source>
        <dbReference type="ARBA" id="ARBA00007285"/>
    </source>
</evidence>
<dbReference type="PANTHER" id="PTHR15382:SF8">
    <property type="entry name" value="CANOPY B"/>
    <property type="match status" value="1"/>
</dbReference>
<keyword evidence="8 9" id="KW-0539">Nucleus</keyword>
<dbReference type="STRING" id="318479.A0A0N4ULH4"/>
<dbReference type="GO" id="GO:0016592">
    <property type="term" value="C:mediator complex"/>
    <property type="evidence" value="ECO:0007669"/>
    <property type="project" value="InterPro"/>
</dbReference>
<sequence>MGFFLSQRGYFKETYFINYLKYLLYWKRPEYARALKYPQCLHFLEAVQSADFREALACSANAKFIEEQQMLQWQYYTRKRQRLHVSNCTFQNVQLLCLSFLILLIPIICPRTVDLPSRCESCLLFARELEELSKKNSVKDELSLIEINEELCNRMLDYKLHQEKKGIKRFSKQESSTAKAINKLRKRGVKVELGMPDEMWDNPPVEIVSLKQQCESMLENYEDDVAAWYNVKPKISSQEYLCENRILHGDELSCLKESKVGHVEF</sequence>
<keyword evidence="5 9" id="KW-0805">Transcription regulation</keyword>
<dbReference type="GO" id="GO:0006355">
    <property type="term" value="P:regulation of DNA-templated transcription"/>
    <property type="evidence" value="ECO:0007669"/>
    <property type="project" value="InterPro"/>
</dbReference>
<comment type="similarity">
    <text evidence="2 9">Belongs to the Mediator complex subunit 31 family.</text>
</comment>
<dbReference type="Proteomes" id="UP000038040">
    <property type="component" value="Unplaced"/>
</dbReference>
<dbReference type="InterPro" id="IPR021852">
    <property type="entry name" value="DUF3456"/>
</dbReference>
<evidence type="ECO:0000259" key="10">
    <source>
        <dbReference type="Pfam" id="PF11938"/>
    </source>
</evidence>
<evidence type="ECO:0000256" key="6">
    <source>
        <dbReference type="ARBA" id="ARBA00023159"/>
    </source>
</evidence>
<evidence type="ECO:0000256" key="8">
    <source>
        <dbReference type="ARBA" id="ARBA00023242"/>
    </source>
</evidence>
<feature type="domain" description="DUF3456" evidence="10">
    <location>
        <begin position="133"/>
        <end position="245"/>
    </location>
</feature>
<evidence type="ECO:0000256" key="1">
    <source>
        <dbReference type="ARBA" id="ARBA00004123"/>
    </source>
</evidence>
<evidence type="ECO:0000256" key="9">
    <source>
        <dbReference type="RuleBase" id="RU364129"/>
    </source>
</evidence>
<name>A0A0N4ULH4_DRAME</name>
<evidence type="ECO:0000256" key="2">
    <source>
        <dbReference type="ARBA" id="ARBA00006378"/>
    </source>
</evidence>
<dbReference type="Gene3D" id="1.10.10.1340">
    <property type="entry name" value="Mediator of RNA polymerase II, submodule Med31 (Soh1)"/>
    <property type="match status" value="1"/>
</dbReference>
<comment type="similarity">
    <text evidence="3">Belongs to the canopy family.</text>
</comment>
<dbReference type="InterPro" id="IPR008831">
    <property type="entry name" value="Mediator_Med31"/>
</dbReference>
<dbReference type="Pfam" id="PF05669">
    <property type="entry name" value="Med31"/>
    <property type="match status" value="1"/>
</dbReference>
<keyword evidence="6 9" id="KW-0010">Activator</keyword>
<dbReference type="InterPro" id="IPR038089">
    <property type="entry name" value="Med31_sf"/>
</dbReference>
<dbReference type="EMBL" id="UYYG01000067">
    <property type="protein sequence ID" value="VDN52591.1"/>
    <property type="molecule type" value="Genomic_DNA"/>
</dbReference>
<organism evidence="12 14">
    <name type="scientific">Dracunculus medinensis</name>
    <name type="common">Guinea worm</name>
    <dbReference type="NCBI Taxonomy" id="318479"/>
    <lineage>
        <taxon>Eukaryota</taxon>
        <taxon>Metazoa</taxon>
        <taxon>Ecdysozoa</taxon>
        <taxon>Nematoda</taxon>
        <taxon>Chromadorea</taxon>
        <taxon>Rhabditida</taxon>
        <taxon>Spirurina</taxon>
        <taxon>Dracunculoidea</taxon>
        <taxon>Dracunculidae</taxon>
        <taxon>Dracunculus</taxon>
    </lineage>
</organism>
<keyword evidence="7 9" id="KW-0804">Transcription</keyword>
<reference evidence="11 13" key="2">
    <citation type="submission" date="2018-11" db="EMBL/GenBank/DDBJ databases">
        <authorList>
            <consortium name="Pathogen Informatics"/>
        </authorList>
    </citation>
    <scope>NUCLEOTIDE SEQUENCE [LARGE SCALE GENOMIC DNA]</scope>
</reference>
<evidence type="ECO:0000256" key="5">
    <source>
        <dbReference type="ARBA" id="ARBA00023015"/>
    </source>
</evidence>
<dbReference type="Pfam" id="PF11938">
    <property type="entry name" value="DUF3456"/>
    <property type="match status" value="1"/>
</dbReference>
<comment type="subcellular location">
    <subcellularLocation>
        <location evidence="1 9">Nucleus</location>
    </subcellularLocation>
</comment>